<dbReference type="NCBIfam" id="NF008425">
    <property type="entry name" value="PRK11259.1"/>
    <property type="match status" value="1"/>
</dbReference>
<evidence type="ECO:0000256" key="5">
    <source>
        <dbReference type="SAM" id="MobiDB-lite"/>
    </source>
</evidence>
<dbReference type="GeneID" id="95587280"/>
<gene>
    <name evidence="8" type="primary">solA</name>
    <name evidence="8" type="ORF">Snoj_28800</name>
</gene>
<protein>
    <submittedName>
        <fullName evidence="8">N-methyltryptophan oxidase</fullName>
    </submittedName>
</protein>
<keyword evidence="3" id="KW-0274">FAD</keyword>
<evidence type="ECO:0000256" key="6">
    <source>
        <dbReference type="SAM" id="SignalP"/>
    </source>
</evidence>
<evidence type="ECO:0000256" key="2">
    <source>
        <dbReference type="ARBA" id="ARBA00022630"/>
    </source>
</evidence>
<comment type="caution">
    <text evidence="8">The sequence shown here is derived from an EMBL/GenBank/DDBJ whole genome shotgun (WGS) entry which is preliminary data.</text>
</comment>
<feature type="domain" description="FAD dependent oxidoreductase" evidence="7">
    <location>
        <begin position="6"/>
        <end position="361"/>
    </location>
</feature>
<dbReference type="Gene3D" id="3.50.50.60">
    <property type="entry name" value="FAD/NAD(P)-binding domain"/>
    <property type="match status" value="1"/>
</dbReference>
<evidence type="ECO:0000256" key="3">
    <source>
        <dbReference type="ARBA" id="ARBA00022827"/>
    </source>
</evidence>
<evidence type="ECO:0000256" key="4">
    <source>
        <dbReference type="ARBA" id="ARBA00023002"/>
    </source>
</evidence>
<evidence type="ECO:0000313" key="8">
    <source>
        <dbReference type="EMBL" id="GHI68962.1"/>
    </source>
</evidence>
<dbReference type="Pfam" id="PF01266">
    <property type="entry name" value="DAO"/>
    <property type="match status" value="1"/>
</dbReference>
<dbReference type="PANTHER" id="PTHR10961">
    <property type="entry name" value="PEROXISOMAL SARCOSINE OXIDASE"/>
    <property type="match status" value="1"/>
</dbReference>
<accession>A0ABQ3SLP6</accession>
<feature type="region of interest" description="Disordered" evidence="5">
    <location>
        <begin position="271"/>
        <end position="290"/>
    </location>
</feature>
<dbReference type="Proteomes" id="UP000613974">
    <property type="component" value="Unassembled WGS sequence"/>
</dbReference>
<organism evidence="8 9">
    <name type="scientific">Streptomyces nojiriensis</name>
    <dbReference type="NCBI Taxonomy" id="66374"/>
    <lineage>
        <taxon>Bacteria</taxon>
        <taxon>Bacillati</taxon>
        <taxon>Actinomycetota</taxon>
        <taxon>Actinomycetes</taxon>
        <taxon>Kitasatosporales</taxon>
        <taxon>Streptomycetaceae</taxon>
        <taxon>Streptomyces</taxon>
    </lineage>
</organism>
<feature type="chain" id="PRO_5045595842" evidence="6">
    <location>
        <begin position="21"/>
        <end position="387"/>
    </location>
</feature>
<dbReference type="SUPFAM" id="SSF51905">
    <property type="entry name" value="FAD/NAD(P)-binding domain"/>
    <property type="match status" value="1"/>
</dbReference>
<dbReference type="RefSeq" id="WP_189748124.1">
    <property type="nucleotide sequence ID" value="NZ_BMRL01000036.1"/>
</dbReference>
<keyword evidence="4" id="KW-0560">Oxidoreductase</keyword>
<dbReference type="Gene3D" id="3.30.9.10">
    <property type="entry name" value="D-Amino Acid Oxidase, subunit A, domain 2"/>
    <property type="match status" value="1"/>
</dbReference>
<dbReference type="PANTHER" id="PTHR10961:SF7">
    <property type="entry name" value="FAD DEPENDENT OXIDOREDUCTASE DOMAIN-CONTAINING PROTEIN"/>
    <property type="match status" value="1"/>
</dbReference>
<keyword evidence="6" id="KW-0732">Signal</keyword>
<reference evidence="9" key="1">
    <citation type="submission" date="2023-07" db="EMBL/GenBank/DDBJ databases">
        <title>Whole genome shotgun sequence of Streptomyces nojiriensis NBRC 13794.</title>
        <authorList>
            <person name="Komaki H."/>
            <person name="Tamura T."/>
        </authorList>
    </citation>
    <scope>NUCLEOTIDE SEQUENCE [LARGE SCALE GENOMIC DNA]</scope>
    <source>
        <strain evidence="9">NBRC 13794</strain>
    </source>
</reference>
<dbReference type="InterPro" id="IPR006076">
    <property type="entry name" value="FAD-dep_OxRdtase"/>
</dbReference>
<dbReference type="EMBL" id="BNEC01000005">
    <property type="protein sequence ID" value="GHI68962.1"/>
    <property type="molecule type" value="Genomic_DNA"/>
</dbReference>
<name>A0ABQ3SLP6_9ACTN</name>
<proteinExistence type="predicted"/>
<evidence type="ECO:0000313" key="9">
    <source>
        <dbReference type="Proteomes" id="UP000613974"/>
    </source>
</evidence>
<dbReference type="InterPro" id="IPR036188">
    <property type="entry name" value="FAD/NAD-bd_sf"/>
</dbReference>
<dbReference type="InterPro" id="IPR045170">
    <property type="entry name" value="MTOX"/>
</dbReference>
<keyword evidence="2" id="KW-0285">Flavoprotein</keyword>
<keyword evidence="9" id="KW-1185">Reference proteome</keyword>
<comment type="cofactor">
    <cofactor evidence="1">
        <name>FAD</name>
        <dbReference type="ChEBI" id="CHEBI:57692"/>
    </cofactor>
</comment>
<evidence type="ECO:0000256" key="1">
    <source>
        <dbReference type="ARBA" id="ARBA00001974"/>
    </source>
</evidence>
<sequence>MTSTYDAVVVGLGISGSAAAAALAARGASVLAVDAHGPTHRYGSSHGESRIFRRAYWEGTSYLPLLDRADRMWNELESAHGDVLTVRTGGLFMGDTTEGLVELSRSTARAGGIAHEIWDAAEANARFDWLSLGPDISVLHEPGAYTLLADRARLALIDAAVRAGAAVRFGERALAVPSTAEGATVRLASGETVSCGAVVLAAGPWSNDYLADELPGILRPHRVPVYWFRTRSSRGNEGMPAFVYESASGGVVYCCPEWGRGGREVKIGFHNRQQAPGDPSDPTPRPVGSTQQAEIAEAVSRFLTGIDPEPVRSAMCFYTMTPDGSFVIDRVRSAPRLVYSASCSGHGFKFAPAIGECLAQLALGEKPDIDLTAFARARFDVQDLSGK</sequence>
<feature type="signal peptide" evidence="6">
    <location>
        <begin position="1"/>
        <end position="20"/>
    </location>
</feature>
<evidence type="ECO:0000259" key="7">
    <source>
        <dbReference type="Pfam" id="PF01266"/>
    </source>
</evidence>
<dbReference type="SUPFAM" id="SSF54373">
    <property type="entry name" value="FAD-linked reductases, C-terminal domain"/>
    <property type="match status" value="1"/>
</dbReference>